<dbReference type="EMBL" id="JAADJG010000831">
    <property type="protein sequence ID" value="KAF4435842.1"/>
    <property type="molecule type" value="Genomic_DNA"/>
</dbReference>
<keyword evidence="4" id="KW-1185">Reference proteome</keyword>
<protein>
    <submittedName>
        <fullName evidence="3">Uncharacterized protein</fullName>
    </submittedName>
</protein>
<keyword evidence="2" id="KW-1133">Transmembrane helix</keyword>
<dbReference type="Gene3D" id="1.20.58.340">
    <property type="entry name" value="Magnesium transport protein CorA, transmembrane region"/>
    <property type="match status" value="1"/>
</dbReference>
<evidence type="ECO:0000313" key="3">
    <source>
        <dbReference type="EMBL" id="KAF4435842.1"/>
    </source>
</evidence>
<sequence length="564" mass="64809">MVVKEESSSRDTSSEKPEFEGIRAKIEEYRNSMRARFNSYSVHPWDEHDHGWTPRLRIFHFDEGNTEAHSPRLDRRDNPQHLWQNLEEALERQPSGNPQRTLILLEGLDARIAEALSVKYDIPHDVWVVHYDSESQLRLLDPDGFDSTSSTYWKIIAPMRVAIIWNEPPGDKMTFERYSGSCSRSEGLDLDLGDNFFNSNSELSFWGKHTANGWIALVVMDTPHGFLLPETEDEPRVPGPYLTKPVDESSISPSENATYVLSGSDYTTNHRIHPKELSLWDTAAKAYESQSITTTDDPFSATIILRNFVFCKWEDRIKRDWNLHETIWRSDIEEIGKQDIRNHNLLLERSRKIGADFQEIRSSRQFLQQAAVYVRRCYQTFRCDDMDYLSSPESPKLRAQLSQESKRWTYLQEHIKVLDELISGQMIMYAQRAAMDEAFATRSQAYDSYMQTRAANEQAAAANRTARSSGQLAKIATVAVPCTIAASILSMNGDFAAGERYFFVYWCVALPLTFAMLAWVLYKDFREWRENSGKDSKESDNEKGLGDDRSSGYYSGSMDTDSSL</sequence>
<organism evidence="3 4">
    <name type="scientific">Fusarium austroafricanum</name>
    <dbReference type="NCBI Taxonomy" id="2364996"/>
    <lineage>
        <taxon>Eukaryota</taxon>
        <taxon>Fungi</taxon>
        <taxon>Dikarya</taxon>
        <taxon>Ascomycota</taxon>
        <taxon>Pezizomycotina</taxon>
        <taxon>Sordariomycetes</taxon>
        <taxon>Hypocreomycetidae</taxon>
        <taxon>Hypocreales</taxon>
        <taxon>Nectriaceae</taxon>
        <taxon>Fusarium</taxon>
        <taxon>Fusarium concolor species complex</taxon>
    </lineage>
</organism>
<keyword evidence="2" id="KW-0472">Membrane</keyword>
<accession>A0A8H4NRC6</accession>
<dbReference type="Proteomes" id="UP000605986">
    <property type="component" value="Unassembled WGS sequence"/>
</dbReference>
<comment type="caution">
    <text evidence="3">The sequence shown here is derived from an EMBL/GenBank/DDBJ whole genome shotgun (WGS) entry which is preliminary data.</text>
</comment>
<name>A0A8H4NRC6_9HYPO</name>
<dbReference type="AlphaFoldDB" id="A0A8H4NRC6"/>
<keyword evidence="2" id="KW-0812">Transmembrane</keyword>
<gene>
    <name evidence="3" type="ORF">F53441_13419</name>
</gene>
<feature type="transmembrane region" description="Helical" evidence="2">
    <location>
        <begin position="503"/>
        <end position="522"/>
    </location>
</feature>
<evidence type="ECO:0000256" key="2">
    <source>
        <dbReference type="SAM" id="Phobius"/>
    </source>
</evidence>
<feature type="compositionally biased region" description="Basic and acidic residues" evidence="1">
    <location>
        <begin position="530"/>
        <end position="550"/>
    </location>
</feature>
<evidence type="ECO:0000313" key="4">
    <source>
        <dbReference type="Proteomes" id="UP000605986"/>
    </source>
</evidence>
<feature type="region of interest" description="Disordered" evidence="1">
    <location>
        <begin position="530"/>
        <end position="564"/>
    </location>
</feature>
<evidence type="ECO:0000256" key="1">
    <source>
        <dbReference type="SAM" id="MobiDB-lite"/>
    </source>
</evidence>
<proteinExistence type="predicted"/>
<reference evidence="3" key="1">
    <citation type="submission" date="2020-01" db="EMBL/GenBank/DDBJ databases">
        <title>Identification and distribution of gene clusters putatively required for synthesis of sphingolipid metabolism inhibitors in phylogenetically diverse species of the filamentous fungus Fusarium.</title>
        <authorList>
            <person name="Kim H.-S."/>
            <person name="Busman M."/>
            <person name="Brown D.W."/>
            <person name="Divon H."/>
            <person name="Uhlig S."/>
            <person name="Proctor R.H."/>
        </authorList>
    </citation>
    <scope>NUCLEOTIDE SEQUENCE</scope>
    <source>
        <strain evidence="3">NRRL 53441</strain>
    </source>
</reference>
<dbReference type="OrthoDB" id="5428055at2759"/>